<dbReference type="EMBL" id="CP072455">
    <property type="protein sequence ID" value="QTL40380.1"/>
    <property type="molecule type" value="Genomic_DNA"/>
</dbReference>
<dbReference type="PANTHER" id="PTHR33055:SF3">
    <property type="entry name" value="PUTATIVE TRANSPOSASE FOR IS117-RELATED"/>
    <property type="match status" value="1"/>
</dbReference>
<feature type="domain" description="Transposase IS110-like N-terminal" evidence="2">
    <location>
        <begin position="5"/>
        <end position="141"/>
    </location>
</feature>
<dbReference type="InterPro" id="IPR047650">
    <property type="entry name" value="Transpos_IS110"/>
</dbReference>
<dbReference type="InterPro" id="IPR003346">
    <property type="entry name" value="Transposase_20"/>
</dbReference>
<name>A0ABX7VIX8_XENBU</name>
<feature type="domain" description="Transposase IS116/IS110/IS902 C-terminal" evidence="3">
    <location>
        <begin position="211"/>
        <end position="291"/>
    </location>
</feature>
<evidence type="ECO:0000256" key="1">
    <source>
        <dbReference type="SAM" id="Coils"/>
    </source>
</evidence>
<protein>
    <submittedName>
        <fullName evidence="4">IS110 family transposase</fullName>
    </submittedName>
</protein>
<keyword evidence="6" id="KW-1185">Reference proteome</keyword>
<dbReference type="Pfam" id="PF02371">
    <property type="entry name" value="Transposase_20"/>
    <property type="match status" value="1"/>
</dbReference>
<dbReference type="NCBIfam" id="NF033542">
    <property type="entry name" value="transpos_IS110"/>
    <property type="match status" value="1"/>
</dbReference>
<feature type="coiled-coil region" evidence="1">
    <location>
        <begin position="179"/>
        <end position="213"/>
    </location>
</feature>
<sequence>MEQIIGIDLAKRVFQLNIVSSSGKPIQNKMVSREKLTAFIAQQPPSRIVMEASGSANYWSRQFRQFGHEVKQISPQYVAPFRMGSKNDKNDAIAIVEADSRPGMRYVPEKTIEQQDIQCLHRVRQRLMKNRTALINQIRGLGLEYGIALPESAHKVEQCLPEHLENAENELTVLSRQLFQELLFELKGLQQRLNELDKRLAHLNTQHEDTRRLLTLPSVGPLGASALMITLGDGKDFKNGRHFASYLGLVPKEHSSGGKVRQLGISKRGDAYLRGILIHGARSIVYRVSKRPDEQCDELQRWIKGLIERNGVNKAVVALANKNARVAWALVNQQSVYIPQ</sequence>
<evidence type="ECO:0000259" key="2">
    <source>
        <dbReference type="Pfam" id="PF01548"/>
    </source>
</evidence>
<evidence type="ECO:0000259" key="3">
    <source>
        <dbReference type="Pfam" id="PF02371"/>
    </source>
</evidence>
<evidence type="ECO:0000313" key="4">
    <source>
        <dbReference type="EMBL" id="QTL40380.1"/>
    </source>
</evidence>
<dbReference type="Pfam" id="PF01548">
    <property type="entry name" value="DEDD_Tnp_IS110"/>
    <property type="match status" value="1"/>
</dbReference>
<dbReference type="InterPro" id="IPR002525">
    <property type="entry name" value="Transp_IS110-like_N"/>
</dbReference>
<proteinExistence type="predicted"/>
<gene>
    <name evidence="4" type="ORF">HGO23_02930</name>
    <name evidence="5" type="ORF">HGO23_06820</name>
</gene>
<evidence type="ECO:0000313" key="5">
    <source>
        <dbReference type="EMBL" id="QTL41041.1"/>
    </source>
</evidence>
<keyword evidence="1" id="KW-0175">Coiled coil</keyword>
<dbReference type="Proteomes" id="UP000665047">
    <property type="component" value="Chromosome"/>
</dbReference>
<accession>A0ABX7VIX8</accession>
<evidence type="ECO:0000313" key="6">
    <source>
        <dbReference type="Proteomes" id="UP000665047"/>
    </source>
</evidence>
<dbReference type="RefSeq" id="WP_209027922.1">
    <property type="nucleotide sequence ID" value="NZ_CP072455.1"/>
</dbReference>
<organism evidence="4 6">
    <name type="scientific">Xenorhabdus budapestensis</name>
    <dbReference type="NCBI Taxonomy" id="290110"/>
    <lineage>
        <taxon>Bacteria</taxon>
        <taxon>Pseudomonadati</taxon>
        <taxon>Pseudomonadota</taxon>
        <taxon>Gammaproteobacteria</taxon>
        <taxon>Enterobacterales</taxon>
        <taxon>Morganellaceae</taxon>
        <taxon>Xenorhabdus</taxon>
    </lineage>
</organism>
<reference evidence="4 6" key="1">
    <citation type="submission" date="2021-03" db="EMBL/GenBank/DDBJ databases">
        <title>Complete Genome Sequence Data of Xenorhabdus budapestensis strain C72, a Candidate Biological Control Agent, from China.</title>
        <authorList>
            <person name="LI B."/>
            <person name="WANG S."/>
            <person name="QIU D."/>
        </authorList>
    </citation>
    <scope>NUCLEOTIDE SEQUENCE [LARGE SCALE GENOMIC DNA]</scope>
    <source>
        <strain evidence="4 6">C-7-2</strain>
    </source>
</reference>
<dbReference type="EMBL" id="CP072455">
    <property type="protein sequence ID" value="QTL41041.1"/>
    <property type="molecule type" value="Genomic_DNA"/>
</dbReference>
<dbReference type="PANTHER" id="PTHR33055">
    <property type="entry name" value="TRANSPOSASE FOR INSERTION SEQUENCE ELEMENT IS1111A"/>
    <property type="match status" value="1"/>
</dbReference>